<dbReference type="EMBL" id="FNAJ01000008">
    <property type="protein sequence ID" value="SDE54122.1"/>
    <property type="molecule type" value="Genomic_DNA"/>
</dbReference>
<dbReference type="Proteomes" id="UP000198717">
    <property type="component" value="Unassembled WGS sequence"/>
</dbReference>
<name>A0ABY0MUD9_9BACT</name>
<comment type="caution">
    <text evidence="1">The sequence shown here is derived from an EMBL/GenBank/DDBJ whole genome shotgun (WGS) entry which is preliminary data.</text>
</comment>
<evidence type="ECO:0000313" key="1">
    <source>
        <dbReference type="EMBL" id="SDE54122.1"/>
    </source>
</evidence>
<accession>A0ABY0MUD9</accession>
<dbReference type="RefSeq" id="WP_090491646.1">
    <property type="nucleotide sequence ID" value="NZ_FNAJ01000008.1"/>
</dbReference>
<reference evidence="1 2" key="1">
    <citation type="submission" date="2016-10" db="EMBL/GenBank/DDBJ databases">
        <authorList>
            <person name="Varghese N."/>
            <person name="Submissions S."/>
        </authorList>
    </citation>
    <scope>NUCLEOTIDE SEQUENCE [LARGE SCALE GENOMIC DNA]</scope>
    <source>
        <strain evidence="1 2">DSM 2260</strain>
    </source>
</reference>
<keyword evidence="2" id="KW-1185">Reference proteome</keyword>
<sequence>MSQPADEHDVDDYVPDTTPVTVEQFRAEAEEMLEKNGGNPESLGILLRHSIHPFGYERAFDYMRTCADLTGEPLTADGVWERGAQGELWLAKARAVRAAQQSSSAQDSAS</sequence>
<protein>
    <submittedName>
        <fullName evidence="1">Uncharacterized protein</fullName>
    </submittedName>
</protein>
<organism evidence="1 2">
    <name type="scientific">Myxococcus virescens</name>
    <dbReference type="NCBI Taxonomy" id="83456"/>
    <lineage>
        <taxon>Bacteria</taxon>
        <taxon>Pseudomonadati</taxon>
        <taxon>Myxococcota</taxon>
        <taxon>Myxococcia</taxon>
        <taxon>Myxococcales</taxon>
        <taxon>Cystobacterineae</taxon>
        <taxon>Myxococcaceae</taxon>
        <taxon>Myxococcus</taxon>
    </lineage>
</organism>
<proteinExistence type="predicted"/>
<evidence type="ECO:0000313" key="2">
    <source>
        <dbReference type="Proteomes" id="UP000198717"/>
    </source>
</evidence>
<gene>
    <name evidence="1" type="ORF">SAMN04488504_108128</name>
</gene>